<dbReference type="Proteomes" id="UP001597387">
    <property type="component" value="Unassembled WGS sequence"/>
</dbReference>
<evidence type="ECO:0000256" key="1">
    <source>
        <dbReference type="ARBA" id="ARBA00001478"/>
    </source>
</evidence>
<comment type="function">
    <text evidence="2 8">Synthesizes alpha-1,4-glucan chains using ADP-glucose.</text>
</comment>
<dbReference type="HAMAP" id="MF_00484">
    <property type="entry name" value="Glycogen_synth"/>
    <property type="match status" value="1"/>
</dbReference>
<keyword evidence="6 8" id="KW-0808">Transferase</keyword>
<accession>A0ABW4ZJ93</accession>
<organism evidence="11 12">
    <name type="scientific">Paradesertivirga mongoliensis</name>
    <dbReference type="NCBI Taxonomy" id="2100740"/>
    <lineage>
        <taxon>Bacteria</taxon>
        <taxon>Pseudomonadati</taxon>
        <taxon>Bacteroidota</taxon>
        <taxon>Sphingobacteriia</taxon>
        <taxon>Sphingobacteriales</taxon>
        <taxon>Sphingobacteriaceae</taxon>
        <taxon>Paradesertivirga</taxon>
    </lineage>
</organism>
<dbReference type="GO" id="GO:0009011">
    <property type="term" value="F:alpha-1,4-glucan glucosyltransferase (ADP-glucose donor) activity"/>
    <property type="evidence" value="ECO:0007669"/>
    <property type="project" value="UniProtKB-EC"/>
</dbReference>
<dbReference type="InterPro" id="IPR011835">
    <property type="entry name" value="GS/SS"/>
</dbReference>
<evidence type="ECO:0000259" key="10">
    <source>
        <dbReference type="Pfam" id="PF08323"/>
    </source>
</evidence>
<evidence type="ECO:0000256" key="2">
    <source>
        <dbReference type="ARBA" id="ARBA00002764"/>
    </source>
</evidence>
<evidence type="ECO:0000256" key="3">
    <source>
        <dbReference type="ARBA" id="ARBA00004964"/>
    </source>
</evidence>
<evidence type="ECO:0000313" key="12">
    <source>
        <dbReference type="Proteomes" id="UP001597387"/>
    </source>
</evidence>
<dbReference type="SUPFAM" id="SSF53756">
    <property type="entry name" value="UDP-Glycosyltransferase/glycogen phosphorylase"/>
    <property type="match status" value="1"/>
</dbReference>
<evidence type="ECO:0000256" key="4">
    <source>
        <dbReference type="ARBA" id="ARBA00010281"/>
    </source>
</evidence>
<dbReference type="EC" id="2.4.1.21" evidence="8"/>
<dbReference type="Pfam" id="PF08323">
    <property type="entry name" value="Glyco_transf_5"/>
    <property type="match status" value="1"/>
</dbReference>
<comment type="caution">
    <text evidence="11">The sequence shown here is derived from an EMBL/GenBank/DDBJ whole genome shotgun (WGS) entry which is preliminary data.</text>
</comment>
<dbReference type="CDD" id="cd03791">
    <property type="entry name" value="GT5_Glycogen_synthase_DULL1-like"/>
    <property type="match status" value="1"/>
</dbReference>
<comment type="catalytic activity">
    <reaction evidence="1 8">
        <text>[(1-&gt;4)-alpha-D-glucosyl](n) + ADP-alpha-D-glucose = [(1-&gt;4)-alpha-D-glucosyl](n+1) + ADP + H(+)</text>
        <dbReference type="Rhea" id="RHEA:18189"/>
        <dbReference type="Rhea" id="RHEA-COMP:9584"/>
        <dbReference type="Rhea" id="RHEA-COMP:9587"/>
        <dbReference type="ChEBI" id="CHEBI:15378"/>
        <dbReference type="ChEBI" id="CHEBI:15444"/>
        <dbReference type="ChEBI" id="CHEBI:57498"/>
        <dbReference type="ChEBI" id="CHEBI:456216"/>
        <dbReference type="EC" id="2.4.1.21"/>
    </reaction>
</comment>
<keyword evidence="12" id="KW-1185">Reference proteome</keyword>
<proteinExistence type="inferred from homology"/>
<reference evidence="12" key="1">
    <citation type="journal article" date="2019" name="Int. J. Syst. Evol. Microbiol.">
        <title>The Global Catalogue of Microorganisms (GCM) 10K type strain sequencing project: providing services to taxonomists for standard genome sequencing and annotation.</title>
        <authorList>
            <consortium name="The Broad Institute Genomics Platform"/>
            <consortium name="The Broad Institute Genome Sequencing Center for Infectious Disease"/>
            <person name="Wu L."/>
            <person name="Ma J."/>
        </authorList>
    </citation>
    <scope>NUCLEOTIDE SEQUENCE [LARGE SCALE GENOMIC DNA]</scope>
    <source>
        <strain evidence="12">KCTC 42217</strain>
    </source>
</reference>
<comment type="similarity">
    <text evidence="4 8">Belongs to the glycosyltransferase 1 family. Bacterial/plant glycogen synthase subfamily.</text>
</comment>
<evidence type="ECO:0000259" key="9">
    <source>
        <dbReference type="Pfam" id="PF00534"/>
    </source>
</evidence>
<name>A0ABW4ZJ93_9SPHI</name>
<evidence type="ECO:0000256" key="7">
    <source>
        <dbReference type="ARBA" id="ARBA00023056"/>
    </source>
</evidence>
<feature type="domain" description="Starch synthase catalytic" evidence="10">
    <location>
        <begin position="2"/>
        <end position="230"/>
    </location>
</feature>
<dbReference type="EMBL" id="JBHUHZ010000001">
    <property type="protein sequence ID" value="MFD2161587.1"/>
    <property type="molecule type" value="Genomic_DNA"/>
</dbReference>
<dbReference type="Pfam" id="PF00534">
    <property type="entry name" value="Glycos_transf_1"/>
    <property type="match status" value="1"/>
</dbReference>
<dbReference type="RefSeq" id="WP_255898966.1">
    <property type="nucleotide sequence ID" value="NZ_JAFMZO010000001.1"/>
</dbReference>
<dbReference type="NCBIfam" id="TIGR02095">
    <property type="entry name" value="glgA"/>
    <property type="match status" value="1"/>
</dbReference>
<dbReference type="PANTHER" id="PTHR45825:SF11">
    <property type="entry name" value="ALPHA AMYLASE DOMAIN-CONTAINING PROTEIN"/>
    <property type="match status" value="1"/>
</dbReference>
<evidence type="ECO:0000313" key="11">
    <source>
        <dbReference type="EMBL" id="MFD2161587.1"/>
    </source>
</evidence>
<dbReference type="InterPro" id="IPR001296">
    <property type="entry name" value="Glyco_trans_1"/>
</dbReference>
<protein>
    <recommendedName>
        <fullName evidence="8">Glycogen synthase</fullName>
        <ecNumber evidence="8">2.4.1.21</ecNumber>
    </recommendedName>
    <alternativeName>
        <fullName evidence="8">Starch [bacterial glycogen] synthase</fullName>
    </alternativeName>
</protein>
<gene>
    <name evidence="8" type="primary">glgA</name>
    <name evidence="11" type="ORF">ACFSJU_04230</name>
</gene>
<evidence type="ECO:0000256" key="6">
    <source>
        <dbReference type="ARBA" id="ARBA00022679"/>
    </source>
</evidence>
<dbReference type="InterPro" id="IPR013534">
    <property type="entry name" value="Starch_synth_cat_dom"/>
</dbReference>
<dbReference type="PANTHER" id="PTHR45825">
    <property type="entry name" value="GRANULE-BOUND STARCH SYNTHASE 1, CHLOROPLASTIC/AMYLOPLASTIC"/>
    <property type="match status" value="1"/>
</dbReference>
<sequence length="473" mass="52967">MNVIHLSAECYPVAKVGGLGDVVGALPKYQQAAGISAMVVMPFYDRKFVKENEFEVIYDSTIVMGTFMGSFQVLREATDKLGFPLHLIKIPGLLDRPEIYSYPDESEQFVAFQIAFLEWLLNFEVLPDVIHSHDHHSGLIPFLLYHSSRYKSLSHIATVLTIHNGQYQGWLGWEKLNLLPDIDVWEGKLLEWGDCINPLASAVKCCWKYTTVSPSYLEELSVNSNGLEQLFISEKAKGVGIINGIDTDVWNPSIDPMISANYNTETATAGKAANKALVCKEFFLSDDKPLVAFIGRLVGEKGADLLPEAVTRILLKHPDEVNILILGSGEKEIEEELAALTSTFKENYNVFIGYHEALSHRIYAGADFLIMPSRVEPCGLNQLYSLRYGTVPIVRSTGGLKDTVIDVSEENGYGIRFEEANVDSIVDSVSRAVEIYKNSTQMELLRNRMMNLNYSWHQSAAQYITLYNNLKSL</sequence>
<evidence type="ECO:0000256" key="5">
    <source>
        <dbReference type="ARBA" id="ARBA00022676"/>
    </source>
</evidence>
<feature type="binding site" evidence="8">
    <location>
        <position position="15"/>
    </location>
    <ligand>
        <name>ADP-alpha-D-glucose</name>
        <dbReference type="ChEBI" id="CHEBI:57498"/>
    </ligand>
</feature>
<comment type="pathway">
    <text evidence="3 8">Glycan biosynthesis; glycogen biosynthesis.</text>
</comment>
<feature type="domain" description="Glycosyl transferase family 1" evidence="9">
    <location>
        <begin position="284"/>
        <end position="441"/>
    </location>
</feature>
<dbReference type="Gene3D" id="3.40.50.2000">
    <property type="entry name" value="Glycogen Phosphorylase B"/>
    <property type="match status" value="2"/>
</dbReference>
<keyword evidence="5 8" id="KW-0328">Glycosyltransferase</keyword>
<keyword evidence="7 8" id="KW-0320">Glycogen biosynthesis</keyword>
<evidence type="ECO:0000256" key="8">
    <source>
        <dbReference type="HAMAP-Rule" id="MF_00484"/>
    </source>
</evidence>